<dbReference type="AlphaFoldDB" id="A0A1E5H1D0"/>
<reference evidence="3" key="1">
    <citation type="submission" date="2016-09" db="EMBL/GenBank/DDBJ databases">
        <authorList>
            <person name="Gulvik C.A."/>
        </authorList>
    </citation>
    <scope>NUCLEOTIDE SEQUENCE [LARGE SCALE GENOMIC DNA]</scope>
    <source>
        <strain evidence="3">LMG 8895</strain>
    </source>
</reference>
<keyword evidence="1" id="KW-0472">Membrane</keyword>
<evidence type="ECO:0000313" key="3">
    <source>
        <dbReference type="Proteomes" id="UP000095094"/>
    </source>
</evidence>
<feature type="transmembrane region" description="Helical" evidence="1">
    <location>
        <begin position="78"/>
        <end position="99"/>
    </location>
</feature>
<protein>
    <submittedName>
        <fullName evidence="2">Uncharacterized protein</fullName>
    </submittedName>
</protein>
<comment type="caution">
    <text evidence="2">The sequence shown here is derived from an EMBL/GenBank/DDBJ whole genome shotgun (WGS) entry which is preliminary data.</text>
</comment>
<evidence type="ECO:0000313" key="2">
    <source>
        <dbReference type="EMBL" id="OEG18450.1"/>
    </source>
</evidence>
<dbReference type="EMBL" id="MIJY01000006">
    <property type="protein sequence ID" value="OEG18450.1"/>
    <property type="molecule type" value="Genomic_DNA"/>
</dbReference>
<sequence length="110" mass="12484">MKKVQVIVNRVFVSSILLIATLFIIPPTFGIADGDKVSFYEYLYGWPLKWLNVTSVTDKGNSFVETFFTGNEGISIKWVNLFGSFSLILVVVSIVFFFAKKLYKKKGDKN</sequence>
<keyword evidence="1" id="KW-0812">Transmembrane</keyword>
<organism evidence="2 3">
    <name type="scientific">Enterococcus termitis</name>
    <dbReference type="NCBI Taxonomy" id="332950"/>
    <lineage>
        <taxon>Bacteria</taxon>
        <taxon>Bacillati</taxon>
        <taxon>Bacillota</taxon>
        <taxon>Bacilli</taxon>
        <taxon>Lactobacillales</taxon>
        <taxon>Enterococcaceae</taxon>
        <taxon>Enterococcus</taxon>
    </lineage>
</organism>
<dbReference type="OrthoDB" id="2365849at2"/>
<dbReference type="Proteomes" id="UP000095094">
    <property type="component" value="Unassembled WGS sequence"/>
</dbReference>
<feature type="transmembrane region" description="Helical" evidence="1">
    <location>
        <begin position="12"/>
        <end position="32"/>
    </location>
</feature>
<proteinExistence type="predicted"/>
<keyword evidence="1" id="KW-1133">Transmembrane helix</keyword>
<accession>A0A1E5H1D0</accession>
<gene>
    <name evidence="2" type="ORF">BCR25_16650</name>
</gene>
<keyword evidence="3" id="KW-1185">Reference proteome</keyword>
<name>A0A1E5H1D0_9ENTE</name>
<dbReference type="RefSeq" id="WP_069662669.1">
    <property type="nucleotide sequence ID" value="NZ_JBHUJJ010000001.1"/>
</dbReference>
<evidence type="ECO:0000256" key="1">
    <source>
        <dbReference type="SAM" id="Phobius"/>
    </source>
</evidence>